<proteinExistence type="predicted"/>
<evidence type="ECO:0000313" key="4">
    <source>
        <dbReference type="EMBL" id="QCX02113.1"/>
    </source>
</evidence>
<accession>A0A5B7SY36</accession>
<keyword evidence="1" id="KW-0732">Signal</keyword>
<evidence type="ECO:0000313" key="5">
    <source>
        <dbReference type="Proteomes" id="UP000310017"/>
    </source>
</evidence>
<dbReference type="Pfam" id="PF11738">
    <property type="entry name" value="DUF3298"/>
    <property type="match status" value="1"/>
</dbReference>
<evidence type="ECO:0000256" key="1">
    <source>
        <dbReference type="SAM" id="SignalP"/>
    </source>
</evidence>
<feature type="domain" description="Deacetylase PdaC" evidence="3">
    <location>
        <begin position="44"/>
        <end position="146"/>
    </location>
</feature>
<feature type="chain" id="PRO_5022785524" evidence="1">
    <location>
        <begin position="21"/>
        <end position="254"/>
    </location>
</feature>
<name>A0A5B7SY36_9FLAO</name>
<protein>
    <submittedName>
        <fullName evidence="4">DUF3298 and DUF4163 domain-containing protein</fullName>
    </submittedName>
</protein>
<feature type="domain" description="DUF3298" evidence="2">
    <location>
        <begin position="168"/>
        <end position="242"/>
    </location>
</feature>
<evidence type="ECO:0000259" key="2">
    <source>
        <dbReference type="Pfam" id="PF11738"/>
    </source>
</evidence>
<organism evidence="4 5">
    <name type="scientific">Aggregatimonas sangjinii</name>
    <dbReference type="NCBI Taxonomy" id="2583587"/>
    <lineage>
        <taxon>Bacteria</taxon>
        <taxon>Pseudomonadati</taxon>
        <taxon>Bacteroidota</taxon>
        <taxon>Flavobacteriia</taxon>
        <taxon>Flavobacteriales</taxon>
        <taxon>Flavobacteriaceae</taxon>
        <taxon>Aggregatimonas</taxon>
    </lineage>
</organism>
<dbReference type="InterPro" id="IPR021729">
    <property type="entry name" value="DUF3298"/>
</dbReference>
<dbReference type="Gene3D" id="3.30.565.40">
    <property type="entry name" value="Fervidobacterium nodosum Rt17-B1 like"/>
    <property type="match status" value="1"/>
</dbReference>
<evidence type="ECO:0000259" key="3">
    <source>
        <dbReference type="Pfam" id="PF13739"/>
    </source>
</evidence>
<reference evidence="4 5" key="1">
    <citation type="submission" date="2019-05" db="EMBL/GenBank/DDBJ databases">
        <title>Genome sequencing of F202Z8.</title>
        <authorList>
            <person name="Kwon Y.M."/>
        </authorList>
    </citation>
    <scope>NUCLEOTIDE SEQUENCE [LARGE SCALE GENOMIC DNA]</scope>
    <source>
        <strain evidence="4 5">F202Z8</strain>
    </source>
</reference>
<feature type="signal peptide" evidence="1">
    <location>
        <begin position="1"/>
        <end position="20"/>
    </location>
</feature>
<keyword evidence="5" id="KW-1185">Reference proteome</keyword>
<dbReference type="KEGG" id="asag:FGM00_19065"/>
<dbReference type="Gene3D" id="3.90.640.20">
    <property type="entry name" value="Heat-shock cognate protein, ATPase"/>
    <property type="match status" value="1"/>
</dbReference>
<dbReference type="AlphaFoldDB" id="A0A5B7SY36"/>
<dbReference type="EMBL" id="CP040710">
    <property type="protein sequence ID" value="QCX02113.1"/>
    <property type="molecule type" value="Genomic_DNA"/>
</dbReference>
<dbReference type="Proteomes" id="UP000310017">
    <property type="component" value="Chromosome"/>
</dbReference>
<sequence>MKSQLIRLLLLLLVVGCSHTDKLTFEKIKIKEQAKLPNGELCADCPQVTITIPKAVENSKIATTIDTALEEEIISLLLFDDELTVNNLNDAIQSFNNGYQEMKTMFEDESPGWEAKVDGDLIYEDDTFLTIALNSYVFTGGAHGYTSKRFLNFDKTKGTELENWELFESNEKFEAFAEAKFREQEAIPIDKSINYTGLMFERDSFYLPENIGFTQEGVQLLYNPYEVASYADGPIILTLPFKEVAPFLMAKEKS</sequence>
<dbReference type="InterPro" id="IPR025303">
    <property type="entry name" value="PdaC"/>
</dbReference>
<dbReference type="Pfam" id="PF13739">
    <property type="entry name" value="PdaC"/>
    <property type="match status" value="1"/>
</dbReference>
<dbReference type="InterPro" id="IPR037126">
    <property type="entry name" value="PdaC/RsiV-like_sf"/>
</dbReference>
<dbReference type="OrthoDB" id="594879at2"/>
<gene>
    <name evidence="4" type="ORF">FGM00_19065</name>
</gene>
<dbReference type="RefSeq" id="WP_138854449.1">
    <property type="nucleotide sequence ID" value="NZ_CP040710.1"/>
</dbReference>